<dbReference type="RefSeq" id="XP_009066685.1">
    <property type="nucleotide sequence ID" value="XM_009068437.1"/>
</dbReference>
<feature type="region of interest" description="Disordered" evidence="2">
    <location>
        <begin position="32"/>
        <end position="55"/>
    </location>
</feature>
<keyword evidence="1" id="KW-0378">Hydrolase</keyword>
<proteinExistence type="predicted"/>
<feature type="domain" description="Peptidase A2" evidence="3">
    <location>
        <begin position="430"/>
        <end position="510"/>
    </location>
</feature>
<evidence type="ECO:0000256" key="1">
    <source>
        <dbReference type="ARBA" id="ARBA00022801"/>
    </source>
</evidence>
<evidence type="ECO:0000256" key="2">
    <source>
        <dbReference type="SAM" id="MobiDB-lite"/>
    </source>
</evidence>
<keyword evidence="5" id="KW-1185">Reference proteome</keyword>
<dbReference type="SUPFAM" id="SSF50630">
    <property type="entry name" value="Acid proteases"/>
    <property type="match status" value="1"/>
</dbReference>
<evidence type="ECO:0000313" key="4">
    <source>
        <dbReference type="EMBL" id="ESO82897.1"/>
    </source>
</evidence>
<sequence length="1008" mass="112986">MTRHTLLDMDFTNMCDPIPVLCPSDNQRYEASACAPNDSPGSSNPPRTVSSKEAPSSNLEATILHQLSTVVEQLELQRKRIVEIAATKTSPDSVNNMSNSEQVVNTNGAGYVVGGISGDFAAKLFDRFDNLSKEMELYRSEVFDVKTCLKQGVSAGGGYNKSNNVTFGPNSGEYNFVPSVTSTPNTRGDVSGSVCRKPVRTLQAYDGSTSFMDYNCHFQLCAQLNNWSENEMALHLATSLKGSAQKVLTSLKVEDRLIYSKVIGALEDRFLPQNQCQLYRAQLKARQRKPKESLPELGEAVRRLVTMSYPSADSELLQILAKDAFCDALCDDGDMVWQIQRTRPTNVEDAVRLAVELEANQSPGNTNNYNTSRGATNGNGSASFRIQRYDHNNRWHYARSGHGSRANKRTFCTPNETGLHIKSIIQSVNVNALIDTGATISFLSKKSFDSIPRNNRPELKYVAARYSTANGGLMVIYGKADFLIEIYGHNYPHTLVVADIGSQCILGLDFMNANEGTINLKRKTITLNGNTYEIHLEEPIGICRVSLCENTCVPSGHEVVVNGYIPLECVELVKYRDVMMEPIERLYKEKRILSAKAICYINDDNPWVPVRLFNANDYDVFFYKNTSVGDLVPVRVVETERVSQTPNICPELPPHVLDLWVRACEGRKQVVHVDRLRIYNQRDEESDSDAPCEPIDDFLDSDDNVDADRDASCEPIDDSPDSDYCDSNVGGDNAESLNVQGFAPVTSRYERVRRQPAYLDTYVMCVSSIPRKLGEDDEKKKHDNRKMGERKKDDEKKKDDERKKDEKKKGGDRKKDERKKDVGKKDDERRQDYQNDDQVVEKKLDKKDGAKKKDDYKTKDDSDIDDGKKANREIDDEKRVDEDIDGGDKDDSDGEDKRFRMEDKGGLLRMIRLDKELGGAPNLNFSLYSDISEESSAGGDSLETSGDGEEVEEKEGGKVDRATETKVETGETGTQCCMVRYKKIVEVESMTEDGESRTVRVETDFLAI</sequence>
<dbReference type="Gene3D" id="2.40.70.10">
    <property type="entry name" value="Acid Proteases"/>
    <property type="match status" value="1"/>
</dbReference>
<dbReference type="KEGG" id="lgi:LOTGIDRAFT_155939"/>
<feature type="compositionally biased region" description="Polar residues" evidence="2">
    <location>
        <begin position="39"/>
        <end position="55"/>
    </location>
</feature>
<protein>
    <recommendedName>
        <fullName evidence="3">Peptidase A2 domain-containing protein</fullName>
    </recommendedName>
</protein>
<dbReference type="AlphaFoldDB" id="V3ZFN5"/>
<reference evidence="4 5" key="1">
    <citation type="journal article" date="2013" name="Nature">
        <title>Insights into bilaterian evolution from three spiralian genomes.</title>
        <authorList>
            <person name="Simakov O."/>
            <person name="Marletaz F."/>
            <person name="Cho S.J."/>
            <person name="Edsinger-Gonzales E."/>
            <person name="Havlak P."/>
            <person name="Hellsten U."/>
            <person name="Kuo D.H."/>
            <person name="Larsson T."/>
            <person name="Lv J."/>
            <person name="Arendt D."/>
            <person name="Savage R."/>
            <person name="Osoegawa K."/>
            <person name="de Jong P."/>
            <person name="Grimwood J."/>
            <person name="Chapman J.A."/>
            <person name="Shapiro H."/>
            <person name="Aerts A."/>
            <person name="Otillar R.P."/>
            <person name="Terry A.Y."/>
            <person name="Boore J.L."/>
            <person name="Grigoriev I.V."/>
            <person name="Lindberg D.R."/>
            <person name="Seaver E.C."/>
            <person name="Weisblat D.A."/>
            <person name="Putnam N.H."/>
            <person name="Rokhsar D.S."/>
        </authorList>
    </citation>
    <scope>NUCLEOTIDE SEQUENCE [LARGE SCALE GENOMIC DNA]</scope>
</reference>
<dbReference type="InterPro" id="IPR021109">
    <property type="entry name" value="Peptidase_aspartic_dom_sf"/>
</dbReference>
<feature type="compositionally biased region" description="Acidic residues" evidence="2">
    <location>
        <begin position="715"/>
        <end position="724"/>
    </location>
</feature>
<feature type="compositionally biased region" description="Basic and acidic residues" evidence="2">
    <location>
        <begin position="954"/>
        <end position="969"/>
    </location>
</feature>
<dbReference type="GO" id="GO:0006508">
    <property type="term" value="P:proteolysis"/>
    <property type="evidence" value="ECO:0007669"/>
    <property type="project" value="InterPro"/>
</dbReference>
<dbReference type="EMBL" id="KB203854">
    <property type="protein sequence ID" value="ESO82897.1"/>
    <property type="molecule type" value="Genomic_DNA"/>
</dbReference>
<dbReference type="HOGENOM" id="CLU_332117_0_0_1"/>
<dbReference type="STRING" id="225164.V3ZFN5"/>
<accession>V3ZFN5</accession>
<dbReference type="CTD" id="20236881"/>
<feature type="compositionally biased region" description="Acidic residues" evidence="2">
    <location>
        <begin position="684"/>
        <end position="705"/>
    </location>
</feature>
<evidence type="ECO:0000259" key="3">
    <source>
        <dbReference type="PROSITE" id="PS50175"/>
    </source>
</evidence>
<dbReference type="InterPro" id="IPR001995">
    <property type="entry name" value="Peptidase_A2_cat"/>
</dbReference>
<dbReference type="InterPro" id="IPR001969">
    <property type="entry name" value="Aspartic_peptidase_AS"/>
</dbReference>
<evidence type="ECO:0000313" key="5">
    <source>
        <dbReference type="Proteomes" id="UP000030746"/>
    </source>
</evidence>
<dbReference type="GeneID" id="20236881"/>
<dbReference type="OrthoDB" id="6161062at2759"/>
<dbReference type="GO" id="GO:0004190">
    <property type="term" value="F:aspartic-type endopeptidase activity"/>
    <property type="evidence" value="ECO:0007669"/>
    <property type="project" value="InterPro"/>
</dbReference>
<dbReference type="CDD" id="cd00303">
    <property type="entry name" value="retropepsin_like"/>
    <property type="match status" value="1"/>
</dbReference>
<name>V3ZFN5_LOTGI</name>
<gene>
    <name evidence="4" type="ORF">LOTGIDRAFT_155939</name>
</gene>
<feature type="region of interest" description="Disordered" evidence="2">
    <location>
        <begin position="932"/>
        <end position="972"/>
    </location>
</feature>
<feature type="region of interest" description="Disordered" evidence="2">
    <location>
        <begin position="683"/>
        <end position="736"/>
    </location>
</feature>
<dbReference type="Pfam" id="PF13975">
    <property type="entry name" value="gag-asp_proteas"/>
    <property type="match status" value="1"/>
</dbReference>
<dbReference type="Proteomes" id="UP000030746">
    <property type="component" value="Unassembled WGS sequence"/>
</dbReference>
<feature type="region of interest" description="Disordered" evidence="2">
    <location>
        <begin position="775"/>
        <end position="903"/>
    </location>
</feature>
<organism evidence="4 5">
    <name type="scientific">Lottia gigantea</name>
    <name type="common">Giant owl limpet</name>
    <dbReference type="NCBI Taxonomy" id="225164"/>
    <lineage>
        <taxon>Eukaryota</taxon>
        <taxon>Metazoa</taxon>
        <taxon>Spiralia</taxon>
        <taxon>Lophotrochozoa</taxon>
        <taxon>Mollusca</taxon>
        <taxon>Gastropoda</taxon>
        <taxon>Patellogastropoda</taxon>
        <taxon>Lottioidea</taxon>
        <taxon>Lottiidae</taxon>
        <taxon>Lottia</taxon>
    </lineage>
</organism>
<dbReference type="PANTHER" id="PTHR45823">
    <property type="entry name" value="T-SNARE COILED-COIL HOMOLOGY DOMAIN-CONTAINING PROTEIN"/>
    <property type="match status" value="1"/>
</dbReference>
<dbReference type="PROSITE" id="PS50175">
    <property type="entry name" value="ASP_PROT_RETROV"/>
    <property type="match status" value="1"/>
</dbReference>
<dbReference type="PROSITE" id="PS00141">
    <property type="entry name" value="ASP_PROTEASE"/>
    <property type="match status" value="1"/>
</dbReference>
<dbReference type="PANTHER" id="PTHR45823:SF1">
    <property type="entry name" value="T-SNARE COILED-COIL HOMOLOGY DOMAIN-CONTAINING PROTEIN"/>
    <property type="match status" value="1"/>
</dbReference>